<keyword evidence="3" id="KW-0472">Membrane</keyword>
<name>A0A7J0FTJ4_9ERIC</name>
<keyword evidence="3" id="KW-0812">Transmembrane</keyword>
<sequence length="315" mass="35460">MQKLKPPICFTLCTLQDEEADTDSEVNTENVTPFAKAGFFSRMSFWWLNPLLKKSKEKILEGKDIPKLWKVDRAETCFLVFMKELSKKEKGTPNPPILSTIFFWQRREILISGLFALVKALALTTAVLVITLTVLGNCPVGKLQYKHLTKLLVSRDSRLKAIAEALTNVKVLKLAKLEADRYLPKNTGGMPSETIQENVLFGSNMNRHRYQEEYVVGALTGKTVLLVTHQVDFLPAFDTILLLSEGKIVEAATYYQLLNSGQQFQNLVKDLAGYDKILVSSDLSVMDLELAFMFTSSIGTIMNRYFSFGILAILT</sequence>
<organism evidence="4 5">
    <name type="scientific">Actinidia rufa</name>
    <dbReference type="NCBI Taxonomy" id="165716"/>
    <lineage>
        <taxon>Eukaryota</taxon>
        <taxon>Viridiplantae</taxon>
        <taxon>Streptophyta</taxon>
        <taxon>Embryophyta</taxon>
        <taxon>Tracheophyta</taxon>
        <taxon>Spermatophyta</taxon>
        <taxon>Magnoliopsida</taxon>
        <taxon>eudicotyledons</taxon>
        <taxon>Gunneridae</taxon>
        <taxon>Pentapetalae</taxon>
        <taxon>asterids</taxon>
        <taxon>Ericales</taxon>
        <taxon>Actinidiaceae</taxon>
        <taxon>Actinidia</taxon>
    </lineage>
</organism>
<evidence type="ECO:0000313" key="5">
    <source>
        <dbReference type="Proteomes" id="UP000585474"/>
    </source>
</evidence>
<dbReference type="GO" id="GO:0016020">
    <property type="term" value="C:membrane"/>
    <property type="evidence" value="ECO:0007669"/>
    <property type="project" value="TreeGrafter"/>
</dbReference>
<reference evidence="4 5" key="1">
    <citation type="submission" date="2019-07" db="EMBL/GenBank/DDBJ databases">
        <title>De Novo Assembly of kiwifruit Actinidia rufa.</title>
        <authorList>
            <person name="Sugita-Konishi S."/>
            <person name="Sato K."/>
            <person name="Mori E."/>
            <person name="Abe Y."/>
            <person name="Kisaki G."/>
            <person name="Hamano K."/>
            <person name="Suezawa K."/>
            <person name="Otani M."/>
            <person name="Fukuda T."/>
            <person name="Manabe T."/>
            <person name="Gomi K."/>
            <person name="Tabuchi M."/>
            <person name="Akimitsu K."/>
            <person name="Kataoka I."/>
        </authorList>
    </citation>
    <scope>NUCLEOTIDE SEQUENCE [LARGE SCALE GENOMIC DNA]</scope>
    <source>
        <strain evidence="5">cv. Fuchu</strain>
    </source>
</reference>
<evidence type="ECO:0000313" key="4">
    <source>
        <dbReference type="EMBL" id="GFZ01480.1"/>
    </source>
</evidence>
<evidence type="ECO:0000256" key="1">
    <source>
        <dbReference type="ARBA" id="ARBA00022741"/>
    </source>
</evidence>
<dbReference type="GO" id="GO:0042626">
    <property type="term" value="F:ATPase-coupled transmembrane transporter activity"/>
    <property type="evidence" value="ECO:0007669"/>
    <property type="project" value="TreeGrafter"/>
</dbReference>
<dbReference type="AlphaFoldDB" id="A0A7J0FTJ4"/>
<keyword evidence="5" id="KW-1185">Reference proteome</keyword>
<dbReference type="PANTHER" id="PTHR24223">
    <property type="entry name" value="ATP-BINDING CASSETTE SUB-FAMILY C"/>
    <property type="match status" value="1"/>
</dbReference>
<dbReference type="GO" id="GO:0005524">
    <property type="term" value="F:ATP binding"/>
    <property type="evidence" value="ECO:0007669"/>
    <property type="project" value="UniProtKB-KW"/>
</dbReference>
<dbReference type="InterPro" id="IPR027417">
    <property type="entry name" value="P-loop_NTPase"/>
</dbReference>
<keyword evidence="3" id="KW-1133">Transmembrane helix</keyword>
<dbReference type="EMBL" id="BJWL01000015">
    <property type="protein sequence ID" value="GFZ01480.1"/>
    <property type="molecule type" value="Genomic_DNA"/>
</dbReference>
<keyword evidence="1" id="KW-0547">Nucleotide-binding</keyword>
<dbReference type="Proteomes" id="UP000585474">
    <property type="component" value="Unassembled WGS sequence"/>
</dbReference>
<dbReference type="InterPro" id="IPR050173">
    <property type="entry name" value="ABC_transporter_C-like"/>
</dbReference>
<comment type="caution">
    <text evidence="4">The sequence shown here is derived from an EMBL/GenBank/DDBJ whole genome shotgun (WGS) entry which is preliminary data.</text>
</comment>
<protein>
    <submittedName>
        <fullName evidence="4">Multidrug resistance-associated protein 14</fullName>
    </submittedName>
</protein>
<proteinExistence type="predicted"/>
<gene>
    <name evidence="4" type="ORF">Acr_15g0000890</name>
</gene>
<dbReference type="PANTHER" id="PTHR24223:SF263">
    <property type="entry name" value="ABC-TYPE XENOBIOTIC TRANSPORTER"/>
    <property type="match status" value="1"/>
</dbReference>
<dbReference type="Gene3D" id="3.40.50.300">
    <property type="entry name" value="P-loop containing nucleotide triphosphate hydrolases"/>
    <property type="match status" value="1"/>
</dbReference>
<evidence type="ECO:0000256" key="2">
    <source>
        <dbReference type="ARBA" id="ARBA00022840"/>
    </source>
</evidence>
<accession>A0A7J0FTJ4</accession>
<feature type="transmembrane region" description="Helical" evidence="3">
    <location>
        <begin position="109"/>
        <end position="135"/>
    </location>
</feature>
<dbReference type="OrthoDB" id="1737352at2759"/>
<dbReference type="SUPFAM" id="SSF52540">
    <property type="entry name" value="P-loop containing nucleoside triphosphate hydrolases"/>
    <property type="match status" value="1"/>
</dbReference>
<evidence type="ECO:0000256" key="3">
    <source>
        <dbReference type="SAM" id="Phobius"/>
    </source>
</evidence>
<keyword evidence="2" id="KW-0067">ATP-binding</keyword>